<protein>
    <submittedName>
        <fullName evidence="1">Uncharacterized protein</fullName>
    </submittedName>
</protein>
<accession>A0ABR7BZG2</accession>
<dbReference type="Proteomes" id="UP000600230">
    <property type="component" value="Unassembled WGS sequence"/>
</dbReference>
<gene>
    <name evidence="1" type="ORF">H8S53_05685</name>
</gene>
<name>A0ABR7BZG2_9BACE</name>
<evidence type="ECO:0000313" key="1">
    <source>
        <dbReference type="EMBL" id="MBC5590740.1"/>
    </source>
</evidence>
<comment type="caution">
    <text evidence="1">The sequence shown here is derived from an EMBL/GenBank/DDBJ whole genome shotgun (WGS) entry which is preliminary data.</text>
</comment>
<dbReference type="RefSeq" id="WP_143851019.1">
    <property type="nucleotide sequence ID" value="NZ_JACOOG010000001.1"/>
</dbReference>
<sequence>MGSYRKRDMDVEREIAKFLDKYLYSNPIFTKKTRTDDTESQLNGSDIILSIPSKNLHDIVVDEKAATQYINKGLPTFALELSFVVGGKVVDGWFVDDNKDTEYYEFQWIKADTNDTWNLKEKDITEVEYMLVSKQAIRDYLSQQGYSVEKLKEKAKDIREIGKDGQAEKEIGKSYWFFNSTRLAEKPINLILHKKELEKLASIHEVIKRP</sequence>
<keyword evidence="2" id="KW-1185">Reference proteome</keyword>
<proteinExistence type="predicted"/>
<evidence type="ECO:0000313" key="2">
    <source>
        <dbReference type="Proteomes" id="UP000600230"/>
    </source>
</evidence>
<organism evidence="1 2">
    <name type="scientific">Bacteroides parvus</name>
    <dbReference type="NCBI Taxonomy" id="2763025"/>
    <lineage>
        <taxon>Bacteria</taxon>
        <taxon>Pseudomonadati</taxon>
        <taxon>Bacteroidota</taxon>
        <taxon>Bacteroidia</taxon>
        <taxon>Bacteroidales</taxon>
        <taxon>Bacteroidaceae</taxon>
        <taxon>Bacteroides</taxon>
    </lineage>
</organism>
<reference evidence="1 2" key="1">
    <citation type="submission" date="2020-08" db="EMBL/GenBank/DDBJ databases">
        <title>Genome public.</title>
        <authorList>
            <person name="Liu C."/>
            <person name="Sun Q."/>
        </authorList>
    </citation>
    <scope>NUCLEOTIDE SEQUENCE [LARGE SCALE GENOMIC DNA]</scope>
    <source>
        <strain evidence="1 2">NSJ-21</strain>
    </source>
</reference>
<dbReference type="EMBL" id="JACOOG010000001">
    <property type="protein sequence ID" value="MBC5590740.1"/>
    <property type="molecule type" value="Genomic_DNA"/>
</dbReference>